<accession>A0A381XFA1</accession>
<protein>
    <recommendedName>
        <fullName evidence="3">Peptide deformylase</fullName>
    </recommendedName>
</protein>
<dbReference type="PANTHER" id="PTHR10458">
    <property type="entry name" value="PEPTIDE DEFORMYLASE"/>
    <property type="match status" value="1"/>
</dbReference>
<dbReference type="GO" id="GO:0042586">
    <property type="term" value="F:peptide deformylase activity"/>
    <property type="evidence" value="ECO:0007669"/>
    <property type="project" value="InterPro"/>
</dbReference>
<dbReference type="InterPro" id="IPR036821">
    <property type="entry name" value="Peptide_deformylase_sf"/>
</dbReference>
<dbReference type="NCBIfam" id="TIGR00079">
    <property type="entry name" value="pept_deformyl"/>
    <property type="match status" value="1"/>
</dbReference>
<organism evidence="2">
    <name type="scientific">marine metagenome</name>
    <dbReference type="NCBI Taxonomy" id="408172"/>
    <lineage>
        <taxon>unclassified sequences</taxon>
        <taxon>metagenomes</taxon>
        <taxon>ecological metagenomes</taxon>
    </lineage>
</organism>
<evidence type="ECO:0000313" key="2">
    <source>
        <dbReference type="EMBL" id="SVA63406.1"/>
    </source>
</evidence>
<dbReference type="Gene3D" id="3.90.45.10">
    <property type="entry name" value="Peptide deformylase"/>
    <property type="match status" value="1"/>
</dbReference>
<reference evidence="2" key="1">
    <citation type="submission" date="2018-05" db="EMBL/GenBank/DDBJ databases">
        <authorList>
            <person name="Lanie J.A."/>
            <person name="Ng W.-L."/>
            <person name="Kazmierczak K.M."/>
            <person name="Andrzejewski T.M."/>
            <person name="Davidsen T.M."/>
            <person name="Wayne K.J."/>
            <person name="Tettelin H."/>
            <person name="Glass J.I."/>
            <person name="Rusch D."/>
            <person name="Podicherti R."/>
            <person name="Tsui H.-C.T."/>
            <person name="Winkler M.E."/>
        </authorList>
    </citation>
    <scope>NUCLEOTIDE SEQUENCE</scope>
</reference>
<dbReference type="InterPro" id="IPR023635">
    <property type="entry name" value="Peptide_deformylase"/>
</dbReference>
<evidence type="ECO:0000256" key="1">
    <source>
        <dbReference type="ARBA" id="ARBA00010759"/>
    </source>
</evidence>
<dbReference type="Pfam" id="PF01327">
    <property type="entry name" value="Pep_deformylase"/>
    <property type="match status" value="1"/>
</dbReference>
<sequence>MAIKEIITVPSSTLKKISSSVEVVDKEIWTILGDMLETMYAAPGIGLAAIQIGIPKRMIVIDVSEERNEPHCFINPEIMKPSKTIASFEEGCLSVPGVWEEIERPDKCTVKYLNREGKECEKKYSGLMATVIQHEMDHLEGIVFVDHLSRLKKDRSIKKSIKFQKNPVKEDRLAKYHNDKKS</sequence>
<dbReference type="PRINTS" id="PR01576">
    <property type="entry name" value="PDEFORMYLASE"/>
</dbReference>
<dbReference type="PANTHER" id="PTHR10458:SF22">
    <property type="entry name" value="PEPTIDE DEFORMYLASE"/>
    <property type="match status" value="1"/>
</dbReference>
<dbReference type="SUPFAM" id="SSF56420">
    <property type="entry name" value="Peptide deformylase"/>
    <property type="match status" value="1"/>
</dbReference>
<dbReference type="HAMAP" id="MF_00163">
    <property type="entry name" value="Pep_deformylase"/>
    <property type="match status" value="1"/>
</dbReference>
<dbReference type="EMBL" id="UINC01014966">
    <property type="protein sequence ID" value="SVA63406.1"/>
    <property type="molecule type" value="Genomic_DNA"/>
</dbReference>
<proteinExistence type="inferred from homology"/>
<dbReference type="PIRSF" id="PIRSF004749">
    <property type="entry name" value="Pep_def"/>
    <property type="match status" value="1"/>
</dbReference>
<evidence type="ECO:0008006" key="3">
    <source>
        <dbReference type="Google" id="ProtNLM"/>
    </source>
</evidence>
<dbReference type="NCBIfam" id="NF001159">
    <property type="entry name" value="PRK00150.1-3"/>
    <property type="match status" value="1"/>
</dbReference>
<gene>
    <name evidence="2" type="ORF">METZ01_LOCUS116260</name>
</gene>
<name>A0A381XFA1_9ZZZZ</name>
<dbReference type="CDD" id="cd00487">
    <property type="entry name" value="Pep_deformylase"/>
    <property type="match status" value="1"/>
</dbReference>
<dbReference type="AlphaFoldDB" id="A0A381XFA1"/>
<comment type="similarity">
    <text evidence="1">Belongs to the polypeptide deformylase family.</text>
</comment>